<keyword evidence="3" id="KW-1185">Reference proteome</keyword>
<dbReference type="AlphaFoldDB" id="A0AAN9TIL5"/>
<comment type="caution">
    <text evidence="2">The sequence shown here is derived from an EMBL/GenBank/DDBJ whole genome shotgun (WGS) entry which is preliminary data.</text>
</comment>
<protein>
    <submittedName>
        <fullName evidence="2">Uncharacterized protein</fullName>
    </submittedName>
</protein>
<feature type="region of interest" description="Disordered" evidence="1">
    <location>
        <begin position="23"/>
        <end position="77"/>
    </location>
</feature>
<evidence type="ECO:0000313" key="3">
    <source>
        <dbReference type="Proteomes" id="UP001367676"/>
    </source>
</evidence>
<accession>A0AAN9TIL5</accession>
<organism evidence="2 3">
    <name type="scientific">Parthenolecanium corni</name>
    <dbReference type="NCBI Taxonomy" id="536013"/>
    <lineage>
        <taxon>Eukaryota</taxon>
        <taxon>Metazoa</taxon>
        <taxon>Ecdysozoa</taxon>
        <taxon>Arthropoda</taxon>
        <taxon>Hexapoda</taxon>
        <taxon>Insecta</taxon>
        <taxon>Pterygota</taxon>
        <taxon>Neoptera</taxon>
        <taxon>Paraneoptera</taxon>
        <taxon>Hemiptera</taxon>
        <taxon>Sternorrhyncha</taxon>
        <taxon>Coccoidea</taxon>
        <taxon>Coccidae</taxon>
        <taxon>Parthenolecanium</taxon>
    </lineage>
</organism>
<gene>
    <name evidence="2" type="ORF">V9T40_002504</name>
</gene>
<evidence type="ECO:0000256" key="1">
    <source>
        <dbReference type="SAM" id="MobiDB-lite"/>
    </source>
</evidence>
<dbReference type="EMBL" id="JBBCAQ010000022">
    <property type="protein sequence ID" value="KAK7590891.1"/>
    <property type="molecule type" value="Genomic_DNA"/>
</dbReference>
<proteinExistence type="predicted"/>
<sequence length="184" mass="21357">MLRGRSVLNDEMMATLTRRRNVHTTYNEYKSRLSGDVRTQNTSRKRPDTPAVYAANSRNRERTSKKKKEKKDRLVTSRERYCREKRRSWRTERVTPPPGVPSYAHNLSPPTPSNNFCQTAAFWLSPLRQLGHQFFFDGSVAEEKNVSDGILKPTFSDAVSVICTCTVTSRSGRRYFFRVALERF</sequence>
<dbReference type="Proteomes" id="UP001367676">
    <property type="component" value="Unassembled WGS sequence"/>
</dbReference>
<evidence type="ECO:0000313" key="2">
    <source>
        <dbReference type="EMBL" id="KAK7590891.1"/>
    </source>
</evidence>
<name>A0AAN9TIL5_9HEMI</name>
<reference evidence="2 3" key="1">
    <citation type="submission" date="2024-03" db="EMBL/GenBank/DDBJ databases">
        <title>Adaptation during the transition from Ophiocordyceps entomopathogen to insect associate is accompanied by gene loss and intensified selection.</title>
        <authorList>
            <person name="Ward C.M."/>
            <person name="Onetto C.A."/>
            <person name="Borneman A.R."/>
        </authorList>
    </citation>
    <scope>NUCLEOTIDE SEQUENCE [LARGE SCALE GENOMIC DNA]</scope>
    <source>
        <strain evidence="2">AWRI1</strain>
        <tissue evidence="2">Single Adult Female</tissue>
    </source>
</reference>